<protein>
    <recommendedName>
        <fullName evidence="1">Transposable element P transposase-like RNase H domain-containing protein</fullName>
    </recommendedName>
</protein>
<keyword evidence="3" id="KW-1185">Reference proteome</keyword>
<name>A0A9D4SYD4_RHISA</name>
<reference evidence="2" key="2">
    <citation type="submission" date="2021-09" db="EMBL/GenBank/DDBJ databases">
        <authorList>
            <person name="Jia N."/>
            <person name="Wang J."/>
            <person name="Shi W."/>
            <person name="Du L."/>
            <person name="Sun Y."/>
            <person name="Zhan W."/>
            <person name="Jiang J."/>
            <person name="Wang Q."/>
            <person name="Zhang B."/>
            <person name="Ji P."/>
            <person name="Sakyi L.B."/>
            <person name="Cui X."/>
            <person name="Yuan T."/>
            <person name="Jiang B."/>
            <person name="Yang W."/>
            <person name="Lam T.T.-Y."/>
            <person name="Chang Q."/>
            <person name="Ding S."/>
            <person name="Wang X."/>
            <person name="Zhu J."/>
            <person name="Ruan X."/>
            <person name="Zhao L."/>
            <person name="Wei J."/>
            <person name="Que T."/>
            <person name="Du C."/>
            <person name="Cheng J."/>
            <person name="Dai P."/>
            <person name="Han X."/>
            <person name="Huang E."/>
            <person name="Gao Y."/>
            <person name="Liu J."/>
            <person name="Shao H."/>
            <person name="Ye R."/>
            <person name="Li L."/>
            <person name="Wei W."/>
            <person name="Wang X."/>
            <person name="Wang C."/>
            <person name="Huo Q."/>
            <person name="Li W."/>
            <person name="Guo W."/>
            <person name="Chen H."/>
            <person name="Chen S."/>
            <person name="Zhou L."/>
            <person name="Zhou L."/>
            <person name="Ni X."/>
            <person name="Tian J."/>
            <person name="Zhou Y."/>
            <person name="Sheng Y."/>
            <person name="Liu T."/>
            <person name="Pan Y."/>
            <person name="Xia L."/>
            <person name="Li J."/>
            <person name="Zhao F."/>
            <person name="Cao W."/>
        </authorList>
    </citation>
    <scope>NUCLEOTIDE SEQUENCE</scope>
    <source>
        <strain evidence="2">Rsan-2018</strain>
        <tissue evidence="2">Larvae</tissue>
    </source>
</reference>
<evidence type="ECO:0000259" key="1">
    <source>
        <dbReference type="Pfam" id="PF21787"/>
    </source>
</evidence>
<dbReference type="EMBL" id="JABSTV010001250">
    <property type="protein sequence ID" value="KAH7956329.1"/>
    <property type="molecule type" value="Genomic_DNA"/>
</dbReference>
<accession>A0A9D4SYD4</accession>
<sequence>MDAFSCHGGLVLDEIKLSEHLNVKSSGDIEGFVDLGDHTTDQKGVLADHGMVVMFQPFTGSWTQILGVFASRGNVKAATLAKIIVESIVLSEQAGLYVDSNYSTKE</sequence>
<dbReference type="AlphaFoldDB" id="A0A9D4SYD4"/>
<comment type="caution">
    <text evidence="2">The sequence shown here is derived from an EMBL/GenBank/DDBJ whole genome shotgun (WGS) entry which is preliminary data.</text>
</comment>
<evidence type="ECO:0000313" key="3">
    <source>
        <dbReference type="Proteomes" id="UP000821837"/>
    </source>
</evidence>
<organism evidence="2 3">
    <name type="scientific">Rhipicephalus sanguineus</name>
    <name type="common">Brown dog tick</name>
    <name type="synonym">Ixodes sanguineus</name>
    <dbReference type="NCBI Taxonomy" id="34632"/>
    <lineage>
        <taxon>Eukaryota</taxon>
        <taxon>Metazoa</taxon>
        <taxon>Ecdysozoa</taxon>
        <taxon>Arthropoda</taxon>
        <taxon>Chelicerata</taxon>
        <taxon>Arachnida</taxon>
        <taxon>Acari</taxon>
        <taxon>Parasitiformes</taxon>
        <taxon>Ixodida</taxon>
        <taxon>Ixodoidea</taxon>
        <taxon>Ixodidae</taxon>
        <taxon>Rhipicephalinae</taxon>
        <taxon>Rhipicephalus</taxon>
        <taxon>Rhipicephalus</taxon>
    </lineage>
</organism>
<dbReference type="VEuPathDB" id="VectorBase:RSAN_040113"/>
<proteinExistence type="predicted"/>
<gene>
    <name evidence="2" type="ORF">HPB52_008181</name>
</gene>
<dbReference type="Proteomes" id="UP000821837">
    <property type="component" value="Unassembled WGS sequence"/>
</dbReference>
<dbReference type="InterPro" id="IPR048365">
    <property type="entry name" value="TNP-like_RNaseH_N"/>
</dbReference>
<reference evidence="2" key="1">
    <citation type="journal article" date="2020" name="Cell">
        <title>Large-Scale Comparative Analyses of Tick Genomes Elucidate Their Genetic Diversity and Vector Capacities.</title>
        <authorList>
            <consortium name="Tick Genome and Microbiome Consortium (TIGMIC)"/>
            <person name="Jia N."/>
            <person name="Wang J."/>
            <person name="Shi W."/>
            <person name="Du L."/>
            <person name="Sun Y."/>
            <person name="Zhan W."/>
            <person name="Jiang J.F."/>
            <person name="Wang Q."/>
            <person name="Zhang B."/>
            <person name="Ji P."/>
            <person name="Bell-Sakyi L."/>
            <person name="Cui X.M."/>
            <person name="Yuan T.T."/>
            <person name="Jiang B.G."/>
            <person name="Yang W.F."/>
            <person name="Lam T.T."/>
            <person name="Chang Q.C."/>
            <person name="Ding S.J."/>
            <person name="Wang X.J."/>
            <person name="Zhu J.G."/>
            <person name="Ruan X.D."/>
            <person name="Zhao L."/>
            <person name="Wei J.T."/>
            <person name="Ye R.Z."/>
            <person name="Que T.C."/>
            <person name="Du C.H."/>
            <person name="Zhou Y.H."/>
            <person name="Cheng J.X."/>
            <person name="Dai P.F."/>
            <person name="Guo W.B."/>
            <person name="Han X.H."/>
            <person name="Huang E.J."/>
            <person name="Li L.F."/>
            <person name="Wei W."/>
            <person name="Gao Y.C."/>
            <person name="Liu J.Z."/>
            <person name="Shao H.Z."/>
            <person name="Wang X."/>
            <person name="Wang C.C."/>
            <person name="Yang T.C."/>
            <person name="Huo Q.B."/>
            <person name="Li W."/>
            <person name="Chen H.Y."/>
            <person name="Chen S.E."/>
            <person name="Zhou L.G."/>
            <person name="Ni X.B."/>
            <person name="Tian J.H."/>
            <person name="Sheng Y."/>
            <person name="Liu T."/>
            <person name="Pan Y.S."/>
            <person name="Xia L.Y."/>
            <person name="Li J."/>
            <person name="Zhao F."/>
            <person name="Cao W.C."/>
        </authorList>
    </citation>
    <scope>NUCLEOTIDE SEQUENCE</scope>
    <source>
        <strain evidence="2">Rsan-2018</strain>
    </source>
</reference>
<evidence type="ECO:0000313" key="2">
    <source>
        <dbReference type="EMBL" id="KAH7956329.1"/>
    </source>
</evidence>
<dbReference type="Pfam" id="PF21787">
    <property type="entry name" value="TNP-like_RNaseH_N"/>
    <property type="match status" value="1"/>
</dbReference>
<feature type="domain" description="Transposable element P transposase-like RNase H" evidence="1">
    <location>
        <begin position="6"/>
        <end position="100"/>
    </location>
</feature>